<evidence type="ECO:0000256" key="1">
    <source>
        <dbReference type="SAM" id="MobiDB-lite"/>
    </source>
</evidence>
<name>A0A9Q5HU43_SANBA</name>
<dbReference type="AlphaFoldDB" id="A0A9Q5HU43"/>
<dbReference type="Proteomes" id="UP000757232">
    <property type="component" value="Unassembled WGS sequence"/>
</dbReference>
<gene>
    <name evidence="3" type="ORF">A7U60_g6935</name>
</gene>
<comment type="caution">
    <text evidence="3">The sequence shown here is derived from an EMBL/GenBank/DDBJ whole genome shotgun (WGS) entry which is preliminary data.</text>
</comment>
<feature type="chain" id="PRO_5040379469" evidence="2">
    <location>
        <begin position="21"/>
        <end position="679"/>
    </location>
</feature>
<feature type="region of interest" description="Disordered" evidence="1">
    <location>
        <begin position="657"/>
        <end position="679"/>
    </location>
</feature>
<sequence length="679" mass="76183">MRIASILVVALAVVSTPVAASWWSSDKPEYSSWNTDQLKSWLKQHDIEPPKGYSQKELQDLVASNWNTFGAWSQEQFEKAQKVFGDTKDTAFENWDESRLREFLLEQGVVAPSGPREQLVLAAKLRYRGYTNAASSLASTASRAASTAIYGGPSARVSKSGTSILSGASKTASSITSQATESLTRAFDDSKDYMRIASILVVALAVVSTPVAASWWSSDKPEYSSWNTDQLKSWLKQHDIEPPKGYSQKELQDLVASNWNTFGAWSQEQFEKAQKVFGDTKDTAFENWDESRLREFLLEQGVVAPSGPREQLVLAAKLRYRGYTNAASSLASTASRAASTAIYGGPSARVSKSGTSILSGASKTASSITSQATESLTRAFDDSKDYVYSSWNDNKLRDYLVKKGVIKSNQKTTRDQLLAYMRDTYAKATDPIWEAWSDSYMHEWLVSQGVIKSDFEKRRDALSARMRSYYYTPQERFWDSWSESDLRQWLIDHNVIKSDAQIKKDKMKNLVADNYASASDTVWSSWSDSDIRSWLIDHGYLRSDAQVQRDKLVKLMNDKYNESSARSAAYLTWPDARLRAFLRNHGMSEEALPTSRPGLLQEVRIRYVQSTSLLEQIYSRLRALVASGVSTAEETLGQILDVLSGAENKLKSNLQGKKEYAENKAREAKQTAEKKKNEL</sequence>
<feature type="signal peptide" evidence="2">
    <location>
        <begin position="1"/>
        <end position="20"/>
    </location>
</feature>
<accession>A0A9Q5HU43</accession>
<dbReference type="InterPro" id="IPR018803">
    <property type="entry name" value="Ish1/Msc1-like"/>
</dbReference>
<dbReference type="Pfam" id="PF10281">
    <property type="entry name" value="Ish1"/>
    <property type="match status" value="6"/>
</dbReference>
<proteinExistence type="predicted"/>
<dbReference type="OrthoDB" id="2527403at2759"/>
<keyword evidence="4" id="KW-1185">Reference proteome</keyword>
<evidence type="ECO:0000313" key="4">
    <source>
        <dbReference type="Proteomes" id="UP000757232"/>
    </source>
</evidence>
<organism evidence="3 4">
    <name type="scientific">Sanghuangporus baumii</name>
    <name type="common">Phellinus baumii</name>
    <dbReference type="NCBI Taxonomy" id="108892"/>
    <lineage>
        <taxon>Eukaryota</taxon>
        <taxon>Fungi</taxon>
        <taxon>Dikarya</taxon>
        <taxon>Basidiomycota</taxon>
        <taxon>Agaricomycotina</taxon>
        <taxon>Agaricomycetes</taxon>
        <taxon>Hymenochaetales</taxon>
        <taxon>Hymenochaetaceae</taxon>
        <taxon>Sanghuangporus</taxon>
    </lineage>
</organism>
<evidence type="ECO:0000256" key="2">
    <source>
        <dbReference type="SAM" id="SignalP"/>
    </source>
</evidence>
<evidence type="ECO:0000313" key="3">
    <source>
        <dbReference type="EMBL" id="OCB86037.1"/>
    </source>
</evidence>
<keyword evidence="2" id="KW-0732">Signal</keyword>
<reference evidence="3" key="1">
    <citation type="submission" date="2016-06" db="EMBL/GenBank/DDBJ databases">
        <title>Draft Genome sequence of the fungus Inonotus baumii.</title>
        <authorList>
            <person name="Zhu H."/>
            <person name="Lin W."/>
        </authorList>
    </citation>
    <scope>NUCLEOTIDE SEQUENCE</scope>
    <source>
        <strain evidence="3">821</strain>
    </source>
</reference>
<protein>
    <submittedName>
        <fullName evidence="3">Uncharacterized protein</fullName>
    </submittedName>
</protein>
<dbReference type="EMBL" id="LNZH02000205">
    <property type="protein sequence ID" value="OCB86037.1"/>
    <property type="molecule type" value="Genomic_DNA"/>
</dbReference>